<organism evidence="2 3">
    <name type="scientific">Triticum turgidum subsp. durum</name>
    <name type="common">Durum wheat</name>
    <name type="synonym">Triticum durum</name>
    <dbReference type="NCBI Taxonomy" id="4567"/>
    <lineage>
        <taxon>Eukaryota</taxon>
        <taxon>Viridiplantae</taxon>
        <taxon>Streptophyta</taxon>
        <taxon>Embryophyta</taxon>
        <taxon>Tracheophyta</taxon>
        <taxon>Spermatophyta</taxon>
        <taxon>Magnoliopsida</taxon>
        <taxon>Liliopsida</taxon>
        <taxon>Poales</taxon>
        <taxon>Poaceae</taxon>
        <taxon>BOP clade</taxon>
        <taxon>Pooideae</taxon>
        <taxon>Triticodae</taxon>
        <taxon>Triticeae</taxon>
        <taxon>Triticinae</taxon>
        <taxon>Triticum</taxon>
    </lineage>
</organism>
<dbReference type="CDD" id="cd06222">
    <property type="entry name" value="RNase_H_like"/>
    <property type="match status" value="1"/>
</dbReference>
<keyword evidence="3" id="KW-1185">Reference proteome</keyword>
<dbReference type="AlphaFoldDB" id="A0A9R0W052"/>
<protein>
    <recommendedName>
        <fullName evidence="1">RNase H type-1 domain-containing protein</fullName>
    </recommendedName>
</protein>
<dbReference type="Pfam" id="PF13456">
    <property type="entry name" value="RVT_3"/>
    <property type="match status" value="1"/>
</dbReference>
<proteinExistence type="predicted"/>
<dbReference type="InterPro" id="IPR053151">
    <property type="entry name" value="RNase_H-like"/>
</dbReference>
<dbReference type="SUPFAM" id="SSF53098">
    <property type="entry name" value="Ribonuclease H-like"/>
    <property type="match status" value="1"/>
</dbReference>
<dbReference type="Proteomes" id="UP000324705">
    <property type="component" value="Chromosome 4A"/>
</dbReference>
<gene>
    <name evidence="2" type="ORF">TRITD_4Av1G169800</name>
</gene>
<dbReference type="GO" id="GO:0004523">
    <property type="term" value="F:RNA-DNA hybrid ribonuclease activity"/>
    <property type="evidence" value="ECO:0007669"/>
    <property type="project" value="InterPro"/>
</dbReference>
<dbReference type="InterPro" id="IPR002156">
    <property type="entry name" value="RNaseH_domain"/>
</dbReference>
<name>A0A9R0W052_TRITD</name>
<dbReference type="InterPro" id="IPR044730">
    <property type="entry name" value="RNase_H-like_dom_plant"/>
</dbReference>
<evidence type="ECO:0000313" key="3">
    <source>
        <dbReference type="Proteomes" id="UP000324705"/>
    </source>
</evidence>
<reference evidence="2 3" key="1">
    <citation type="submission" date="2017-09" db="EMBL/GenBank/DDBJ databases">
        <authorList>
            <consortium name="International Durum Wheat Genome Sequencing Consortium (IDWGSC)"/>
            <person name="Milanesi L."/>
        </authorList>
    </citation>
    <scope>NUCLEOTIDE SEQUENCE [LARGE SCALE GENOMIC DNA]</scope>
    <source>
        <strain evidence="3">cv. Svevo</strain>
    </source>
</reference>
<dbReference type="EMBL" id="LT934117">
    <property type="protein sequence ID" value="VAH93907.1"/>
    <property type="molecule type" value="Genomic_DNA"/>
</dbReference>
<sequence length="135" mass="15411">MRKPNGGVVFVAYCYVFNRNDALETELHALMQGMVLALQHSDDPIIEQSNSSKALSALTGDGLLRSAYGHLVAETKVFMEDREFIFLKIKRVQNRMTDRLASYSRTDSTTVVWLHKRPSCIEEFLRVDCNPIIMK</sequence>
<dbReference type="PANTHER" id="PTHR47723:SF24">
    <property type="entry name" value="RNASE H TYPE-1 DOMAIN-CONTAINING PROTEIN"/>
    <property type="match status" value="1"/>
</dbReference>
<dbReference type="PANTHER" id="PTHR47723">
    <property type="entry name" value="OS05G0353850 PROTEIN"/>
    <property type="match status" value="1"/>
</dbReference>
<dbReference type="InterPro" id="IPR012337">
    <property type="entry name" value="RNaseH-like_sf"/>
</dbReference>
<evidence type="ECO:0000259" key="1">
    <source>
        <dbReference type="Pfam" id="PF13456"/>
    </source>
</evidence>
<evidence type="ECO:0000313" key="2">
    <source>
        <dbReference type="EMBL" id="VAH93907.1"/>
    </source>
</evidence>
<accession>A0A9R0W052</accession>
<dbReference type="Gramene" id="TRITD4Av1G169800.1">
    <property type="protein sequence ID" value="TRITD4Av1G169800.1"/>
    <property type="gene ID" value="TRITD4Av1G169800"/>
</dbReference>
<dbReference type="GO" id="GO:0003676">
    <property type="term" value="F:nucleic acid binding"/>
    <property type="evidence" value="ECO:0007669"/>
    <property type="project" value="InterPro"/>
</dbReference>
<feature type="domain" description="RNase H type-1" evidence="1">
    <location>
        <begin position="1"/>
        <end position="103"/>
    </location>
</feature>